<keyword evidence="2" id="KW-0548">Nucleotidyltransferase</keyword>
<feature type="region of interest" description="Disordered" evidence="8">
    <location>
        <begin position="2436"/>
        <end position="2462"/>
    </location>
</feature>
<dbReference type="Pfam" id="PF07727">
    <property type="entry name" value="RVT_2"/>
    <property type="match status" value="1"/>
</dbReference>
<evidence type="ECO:0000256" key="8">
    <source>
        <dbReference type="SAM" id="MobiDB-lite"/>
    </source>
</evidence>
<dbReference type="GO" id="GO:0004519">
    <property type="term" value="F:endonuclease activity"/>
    <property type="evidence" value="ECO:0007669"/>
    <property type="project" value="UniProtKB-KW"/>
</dbReference>
<feature type="domain" description="Reverse transcriptase RNase H-like" evidence="11">
    <location>
        <begin position="275"/>
        <end position="320"/>
    </location>
</feature>
<feature type="domain" description="GAG-pre-integrase" evidence="10">
    <location>
        <begin position="1238"/>
        <end position="1309"/>
    </location>
</feature>
<reference evidence="12" key="1">
    <citation type="journal article" date="2019" name="Sci. Rep.">
        <title>Draft genome of Tanacetum cinerariifolium, the natural source of mosquito coil.</title>
        <authorList>
            <person name="Yamashiro T."/>
            <person name="Shiraishi A."/>
            <person name="Satake H."/>
            <person name="Nakayama K."/>
        </authorList>
    </citation>
    <scope>NUCLEOTIDE SEQUENCE</scope>
</reference>
<feature type="domain" description="Reverse transcriptase Ty1/copia-type" evidence="9">
    <location>
        <begin position="1430"/>
        <end position="1557"/>
    </location>
</feature>
<dbReference type="InterPro" id="IPR041373">
    <property type="entry name" value="RT_RNaseH"/>
</dbReference>
<accession>A0A6L2KLF2</accession>
<evidence type="ECO:0000259" key="10">
    <source>
        <dbReference type="Pfam" id="PF13976"/>
    </source>
</evidence>
<evidence type="ECO:0000256" key="5">
    <source>
        <dbReference type="ARBA" id="ARBA00022801"/>
    </source>
</evidence>
<dbReference type="PANTHER" id="PTHR11439:SF517">
    <property type="entry name" value="CYSTEINE-RICH RLK (RECEPTOR-LIKE PROTEIN KINASE) 8"/>
    <property type="match status" value="1"/>
</dbReference>
<name>A0A6L2KLF2_TANCI</name>
<evidence type="ECO:0000256" key="1">
    <source>
        <dbReference type="ARBA" id="ARBA00022679"/>
    </source>
</evidence>
<keyword evidence="3" id="KW-0540">Nuclease</keyword>
<feature type="compositionally biased region" description="Basic and acidic residues" evidence="8">
    <location>
        <begin position="2452"/>
        <end position="2462"/>
    </location>
</feature>
<evidence type="ECO:0000256" key="4">
    <source>
        <dbReference type="ARBA" id="ARBA00022759"/>
    </source>
</evidence>
<keyword evidence="6" id="KW-0695">RNA-directed DNA polymerase</keyword>
<gene>
    <name evidence="12" type="ORF">Tci_020692</name>
</gene>
<organism evidence="12">
    <name type="scientific">Tanacetum cinerariifolium</name>
    <name type="common">Dalmatian daisy</name>
    <name type="synonym">Chrysanthemum cinerariifolium</name>
    <dbReference type="NCBI Taxonomy" id="118510"/>
    <lineage>
        <taxon>Eukaryota</taxon>
        <taxon>Viridiplantae</taxon>
        <taxon>Streptophyta</taxon>
        <taxon>Embryophyta</taxon>
        <taxon>Tracheophyta</taxon>
        <taxon>Spermatophyta</taxon>
        <taxon>Magnoliopsida</taxon>
        <taxon>eudicotyledons</taxon>
        <taxon>Gunneridae</taxon>
        <taxon>Pentapetalae</taxon>
        <taxon>asterids</taxon>
        <taxon>campanulids</taxon>
        <taxon>Asterales</taxon>
        <taxon>Asteraceae</taxon>
        <taxon>Asteroideae</taxon>
        <taxon>Anthemideae</taxon>
        <taxon>Anthemidinae</taxon>
        <taxon>Tanacetum</taxon>
    </lineage>
</organism>
<evidence type="ECO:0000256" key="2">
    <source>
        <dbReference type="ARBA" id="ARBA00022695"/>
    </source>
</evidence>
<sequence length="2734" mass="312624">MRTRNSYFLNNSPVTILRRRNKRRTPNVVEPELRTIVQVAPMPNNRIMEELLQAPTEGDVSNDVIKLMMFPYSLEGNARVCFADALLLMPKFASTIKSLLTNKDKLFGLAKIPLNENCSAMLLKKLPEKLGDPEKFLIPFVDFEVDPWVPLILGRSFLRTGHALIDVCGEEITLRFNDEAVTFNLNQTTRYSSTYDDFLVNRIDIIDVAREEYAQEILGFSNNSSGGNPTSTFEPILFDSSPSLTPFEGSDFILEEIEAYLKDESISLEIDHADQKEMLAVVYAFEKFRPYLVLSKSIVYTDHSALKYLLSKQDAKPRLENPHKDVFENKDINEDFPLETLGQISSGSTPWFAYFLNFHAGNFIIKGMSSQQKKKFFKDVKYYFWEDTYLFRIYPSGAIMVPISSPSKISQRDEMPQNVIQVCEIFDAWGIDFMGPFPSSRGNSLQPEWLKYATQVRRAKRLTVDTFDDLFYYLQQFEKLVNTSKAKKLEKTHDPLALVSHTGSSSKNTSSFYVTHPTSVVDYDDEYQQDDIQTNSEDPLTSAMLLLARAITQNFSNSTNNRLRTSSNNRNQAVIQGDQVNIQSRNSGNAGRNNRRAYVQGEVIEGSNETGNVQRTLWNSSSRNTSTIQCYNYEAGVILTDEQNDFLLADASRMEKIEDLSANICLMARIQPTNHSFDVGPSYDSAFISEVQSSSITKNEEQMYLTHTKIINSTIGDDQIDSNIIFDTLNGNVNSGSVEKDTHVPDLYALEQLARNAYQEAEKQQIFAQKVQIQNKTLTSQLELYKKRVRVLENINENNNYLNEFLEADQRAKHFDQQAQSQFIQTRSILKRQMSEKEDSYHDTIIDLEDKLKKNVDLILKLGNSLQGMFMLGPKPFSVYDRQLKHGLGYSNPYTLKQVIAQCPKLYLASSLGNSEIPLNIRDNEDTLDDASKSQQKVKEKMNDLIAVASKQNCWIVYYQQINALYKDFVPQKELSVEQKYFPSSFIPSDKNLKETASIPPSMLKENHVVSKPVTLQTSPDKQTGVNSNKNVMAPGMYKVVTPQETQNAKSDLYSIGMNVASSVRRLMNKDSHDKNSVLANSKNSAKKVVVYVRKNKQTDNTFANVISNKENVIDVDVAKASKAKNLLCVSCSASKAKNKVSSTPKTNKRDLRDKSLSTYIKNKIRTSRIWKKWFESRPNVVWSPVNINWNVHNSGSSEKPSVSIKKWVVKSPIFTNVVSSCVAEGDDLLIGGRESSLYTISISDIAASSLVCLMSKATLTKSWLWHRRLSHLNFDTINDLTILDLVDGLLKFKYENDHLYSPYERGKSKKASHPPKLVSSDNSKLELLHMYLCDPMRADELHQEDSADFDGNSQFVSYNPTSYKVIESSSTTLEPSNVQNFHQKNKCDAENIVVRNKTRLVAKGYRQEEGIDFEESFAPVARLEAIRMLKKALYCLKQAPRAWYDKLSSFLIEHGFTKGIVDLTLFTRRHEGDILLVQVYVDDISFGSTNPDFSKRFANLMKNNFEMSMMGKLKFFLGLQVHQSTCGIFISRSQYAIELLKKHGLDECVSMSTPMATERLDDYGFELIAYSDADHAGCKDDCKSTSGGLQFLGGKLVSWSLKKQDYTAMSTAEAEYVFLSACLIIMAHQQLIADVHPDELCPPNKRTIFHLPQATDNNHDSFVPPPSFYDMIPVYKNHLGFTMELKTPSSFKTIDAMGRNHYSLLHSTSLISYPRFTKIIIGPYMTNFPKISRRARDKYHNLKDDDLMKNIFNSGRYKDKVGMKIPDWMISEKMKQTEHYRMYAEVFGKDVPLIQSSPTECTQGMHRTPSAPRQDHEARENVALVEKHLASEEIEKIVKGQEHVVDDSLIPRNDEHNIPNTMLEPKGDKESPKVGIIDVIVPVNVYDEEEEEDEITDEVYEFKRKDKGKNIKESRITPFSTPIRSPRIHIDLESHGCYGYFFEHLRDKFMPRKSFVTLADHLHEAMADSLPTMVDKHIKEQVEKQVPDNMVALQMKFERLQVPQTTCRTLTVHPRDQGDPHDNAHPEGEKSAKWQNTSEYETYVSEESSSGQDNEQEQGPSTSGNKKQADDYDFWTDSYALDDDEIPTKQVSQDIMDEVSLNVDEAKLKKIVDEMMRQRCTLGDEHQYHIDQMKNFLKSDIVWESRKEILLSPHPRKTTPLVLSRQRDPEAPALSLINQDLLYLKKGNSGPKKIVLSLHKFPVVVFNDDDIEEKTSKWVNKKQKEPGKPKEVIYLNSKIIQVIKTYWELGHEHKFITEIIARRANDCIVSITEPNFKNLNKNDIEDMYLLIMNGNGPNYAEIGLLWSLSVFIRSSMIWERVHNLQLGIKSYQQKVNLTAPTISFPEVKKHEMFTIIYEHVHGIIYKNSKKEKRVMRHSEIHKFCNKTLNKVLKGLKSYNNDVRYGHNQRDLTKDEAEYLKLFEDEIEDRLKYRRQMRRKQKKGQNQIKTGQKREAWRSQEKSKAVTKKEKLLQQEQWAYLSTHPSKCLTSFCYDDDDDEYYTSAITPDEPVLSIEEPDNSLSMGDEHLDTIPTTESDEVIKSSVENLISIPSESEGIPEHKCDVPIHDNSLPLYVLTDQIKDFSESNEEFSLIDDDSFSLDNIDYVEASPPDSELVSSEVMEIVIPEVGGIDDDILLMIKDDILREKLLNVNLLIAKIEALNANPAPSSDCKTRSDFYEFTDELIPFISPPEYDCFLFKVEPNSRDFTKDVVEDISPTIEPQVLNALPTHPTL</sequence>
<dbReference type="GO" id="GO:0016787">
    <property type="term" value="F:hydrolase activity"/>
    <property type="evidence" value="ECO:0007669"/>
    <property type="project" value="UniProtKB-KW"/>
</dbReference>
<dbReference type="EMBL" id="BKCJ010002460">
    <property type="protein sequence ID" value="GEU48714.1"/>
    <property type="molecule type" value="Genomic_DNA"/>
</dbReference>
<evidence type="ECO:0000313" key="12">
    <source>
        <dbReference type="EMBL" id="GEU48714.1"/>
    </source>
</evidence>
<evidence type="ECO:0000256" key="3">
    <source>
        <dbReference type="ARBA" id="ARBA00022722"/>
    </source>
</evidence>
<keyword evidence="5" id="KW-0378">Hydrolase</keyword>
<keyword evidence="4" id="KW-0255">Endonuclease</keyword>
<feature type="coiled-coil region" evidence="7">
    <location>
        <begin position="768"/>
        <end position="795"/>
    </location>
</feature>
<proteinExistence type="predicted"/>
<feature type="region of interest" description="Disordered" evidence="8">
    <location>
        <begin position="1852"/>
        <end position="1871"/>
    </location>
</feature>
<feature type="region of interest" description="Disordered" evidence="8">
    <location>
        <begin position="2012"/>
        <end position="2071"/>
    </location>
</feature>
<protein>
    <submittedName>
        <fullName evidence="12">Copia protein</fullName>
    </submittedName>
</protein>
<evidence type="ECO:0000256" key="7">
    <source>
        <dbReference type="SAM" id="Coils"/>
    </source>
</evidence>
<keyword evidence="7" id="KW-0175">Coiled coil</keyword>
<evidence type="ECO:0000259" key="9">
    <source>
        <dbReference type="Pfam" id="PF07727"/>
    </source>
</evidence>
<dbReference type="InterPro" id="IPR013103">
    <property type="entry name" value="RVT_2"/>
</dbReference>
<feature type="compositionally biased region" description="Basic and acidic residues" evidence="8">
    <location>
        <begin position="2014"/>
        <end position="2033"/>
    </location>
</feature>
<dbReference type="Pfam" id="PF13976">
    <property type="entry name" value="gag_pre-integrs"/>
    <property type="match status" value="1"/>
</dbReference>
<dbReference type="InterPro" id="IPR025724">
    <property type="entry name" value="GAG-pre-integrase_dom"/>
</dbReference>
<dbReference type="Pfam" id="PF17917">
    <property type="entry name" value="RT_RNaseH"/>
    <property type="match status" value="1"/>
</dbReference>
<evidence type="ECO:0000259" key="11">
    <source>
        <dbReference type="Pfam" id="PF17917"/>
    </source>
</evidence>
<evidence type="ECO:0000256" key="6">
    <source>
        <dbReference type="ARBA" id="ARBA00022918"/>
    </source>
</evidence>
<comment type="caution">
    <text evidence="12">The sequence shown here is derived from an EMBL/GenBank/DDBJ whole genome shotgun (WGS) entry which is preliminary data.</text>
</comment>
<dbReference type="GO" id="GO:0003964">
    <property type="term" value="F:RNA-directed DNA polymerase activity"/>
    <property type="evidence" value="ECO:0007669"/>
    <property type="project" value="UniProtKB-KW"/>
</dbReference>
<dbReference type="CDD" id="cd09272">
    <property type="entry name" value="RNase_HI_RT_Ty1"/>
    <property type="match status" value="1"/>
</dbReference>
<keyword evidence="1" id="KW-0808">Transferase</keyword>
<feature type="compositionally biased region" description="Polar residues" evidence="8">
    <location>
        <begin position="2052"/>
        <end position="2067"/>
    </location>
</feature>
<feature type="compositionally biased region" description="Low complexity" evidence="8">
    <location>
        <begin position="2038"/>
        <end position="2051"/>
    </location>
</feature>
<dbReference type="PANTHER" id="PTHR11439">
    <property type="entry name" value="GAG-POL-RELATED RETROTRANSPOSON"/>
    <property type="match status" value="1"/>
</dbReference>